<feature type="transmembrane region" description="Helical" evidence="10">
    <location>
        <begin position="115"/>
        <end position="134"/>
    </location>
</feature>
<gene>
    <name evidence="12" type="ORF">g.467</name>
</gene>
<evidence type="ECO:0000256" key="7">
    <source>
        <dbReference type="ARBA" id="ARBA00023170"/>
    </source>
</evidence>
<feature type="non-terminal residue" evidence="12">
    <location>
        <position position="1"/>
    </location>
</feature>
<dbReference type="Gene3D" id="1.20.1070.10">
    <property type="entry name" value="Rhodopsin 7-helix transmembrane proteins"/>
    <property type="match status" value="1"/>
</dbReference>
<feature type="transmembrane region" description="Helical" evidence="10">
    <location>
        <begin position="25"/>
        <end position="47"/>
    </location>
</feature>
<proteinExistence type="inferred from homology"/>
<keyword evidence="7" id="KW-0675">Receptor</keyword>
<dbReference type="SUPFAM" id="SSF81321">
    <property type="entry name" value="Family A G protein-coupled receptor-like"/>
    <property type="match status" value="1"/>
</dbReference>
<feature type="transmembrane region" description="Helical" evidence="10">
    <location>
        <begin position="74"/>
        <end position="95"/>
    </location>
</feature>
<organism evidence="12">
    <name type="scientific">Homalodisca liturata</name>
    <dbReference type="NCBI Taxonomy" id="320908"/>
    <lineage>
        <taxon>Eukaryota</taxon>
        <taxon>Metazoa</taxon>
        <taxon>Ecdysozoa</taxon>
        <taxon>Arthropoda</taxon>
        <taxon>Hexapoda</taxon>
        <taxon>Insecta</taxon>
        <taxon>Pterygota</taxon>
        <taxon>Neoptera</taxon>
        <taxon>Paraneoptera</taxon>
        <taxon>Hemiptera</taxon>
        <taxon>Auchenorrhyncha</taxon>
        <taxon>Membracoidea</taxon>
        <taxon>Cicadellidae</taxon>
        <taxon>Cicadellinae</taxon>
        <taxon>Proconiini</taxon>
        <taxon>Homalodisca</taxon>
    </lineage>
</organism>
<evidence type="ECO:0000256" key="10">
    <source>
        <dbReference type="SAM" id="Phobius"/>
    </source>
</evidence>
<name>A0A1B6JYV1_9HEMI</name>
<dbReference type="PANTHER" id="PTHR45695:SF9">
    <property type="entry name" value="LEUCOKININ RECEPTOR"/>
    <property type="match status" value="1"/>
</dbReference>
<keyword evidence="4 10" id="KW-1133">Transmembrane helix</keyword>
<evidence type="ECO:0000256" key="3">
    <source>
        <dbReference type="ARBA" id="ARBA00022692"/>
    </source>
</evidence>
<protein>
    <recommendedName>
        <fullName evidence="11">G-protein coupled receptors family 1 profile domain-containing protein</fullName>
    </recommendedName>
</protein>
<keyword evidence="3 10" id="KW-0812">Transmembrane</keyword>
<comment type="similarity">
    <text evidence="2">Belongs to the G-protein coupled receptor 1 family.</text>
</comment>
<dbReference type="InterPro" id="IPR017452">
    <property type="entry name" value="GPCR_Rhodpsn_7TM"/>
</dbReference>
<evidence type="ECO:0000259" key="11">
    <source>
        <dbReference type="PROSITE" id="PS50262"/>
    </source>
</evidence>
<dbReference type="EMBL" id="GECU01003613">
    <property type="protein sequence ID" value="JAT04094.1"/>
    <property type="molecule type" value="Transcribed_RNA"/>
</dbReference>
<evidence type="ECO:0000256" key="8">
    <source>
        <dbReference type="ARBA" id="ARBA00023224"/>
    </source>
</evidence>
<keyword evidence="6 10" id="KW-0472">Membrane</keyword>
<keyword evidence="5" id="KW-0297">G-protein coupled receptor</keyword>
<evidence type="ECO:0000256" key="1">
    <source>
        <dbReference type="ARBA" id="ARBA00004141"/>
    </source>
</evidence>
<dbReference type="PANTHER" id="PTHR45695">
    <property type="entry name" value="LEUCOKININ RECEPTOR-RELATED"/>
    <property type="match status" value="1"/>
</dbReference>
<evidence type="ECO:0000256" key="4">
    <source>
        <dbReference type="ARBA" id="ARBA00022989"/>
    </source>
</evidence>
<comment type="subcellular location">
    <subcellularLocation>
        <location evidence="1">Membrane</location>
        <topology evidence="1">Multi-pass membrane protein</topology>
    </subcellularLocation>
</comment>
<keyword evidence="8" id="KW-0807">Transducer</keyword>
<dbReference type="GO" id="GO:0004930">
    <property type="term" value="F:G protein-coupled receptor activity"/>
    <property type="evidence" value="ECO:0007669"/>
    <property type="project" value="UniProtKB-KW"/>
</dbReference>
<feature type="domain" description="G-protein coupled receptors family 1 profile" evidence="11">
    <location>
        <begin position="1"/>
        <end position="131"/>
    </location>
</feature>
<dbReference type="InterPro" id="IPR000276">
    <property type="entry name" value="GPCR_Rhodpsn"/>
</dbReference>
<evidence type="ECO:0000256" key="9">
    <source>
        <dbReference type="SAM" id="MobiDB-lite"/>
    </source>
</evidence>
<evidence type="ECO:0000256" key="6">
    <source>
        <dbReference type="ARBA" id="ARBA00023136"/>
    </source>
</evidence>
<evidence type="ECO:0000256" key="5">
    <source>
        <dbReference type="ARBA" id="ARBA00023040"/>
    </source>
</evidence>
<dbReference type="Pfam" id="PF00001">
    <property type="entry name" value="7tm_1"/>
    <property type="match status" value="1"/>
</dbReference>
<dbReference type="PROSITE" id="PS50262">
    <property type="entry name" value="G_PROTEIN_RECEP_F1_2"/>
    <property type="match status" value="1"/>
</dbReference>
<feature type="region of interest" description="Disordered" evidence="9">
    <location>
        <begin position="158"/>
        <end position="179"/>
    </location>
</feature>
<evidence type="ECO:0000256" key="2">
    <source>
        <dbReference type="ARBA" id="ARBA00010663"/>
    </source>
</evidence>
<reference evidence="12" key="1">
    <citation type="submission" date="2015-11" db="EMBL/GenBank/DDBJ databases">
        <title>De novo transcriptome assembly of four potential Pierce s Disease insect vectors from Arizona vineyards.</title>
        <authorList>
            <person name="Tassone E.E."/>
        </authorList>
    </citation>
    <scope>NUCLEOTIDE SEQUENCE</scope>
</reference>
<sequence length="179" mass="21000">KFLSLDSTCTRKGWMISSKELVSDYSIVGFVVIYFLPIFFTTMFYVLMGREFYLTKLPLESVEALRLMEAKKRLTRVVFALTSSFILFFAPYYTIRLLVYFDCQKLENWTHFTPIILYMTNVYPCTNPVVLYVTSALCRKVVNQYLCNRKQQSVVESEKTDSPKELELPDEPRIRVTSL</sequence>
<accession>A0A1B6JYV1</accession>
<dbReference type="AlphaFoldDB" id="A0A1B6JYV1"/>
<dbReference type="GO" id="GO:0005886">
    <property type="term" value="C:plasma membrane"/>
    <property type="evidence" value="ECO:0007669"/>
    <property type="project" value="TreeGrafter"/>
</dbReference>
<evidence type="ECO:0000313" key="12">
    <source>
        <dbReference type="EMBL" id="JAT04094.1"/>
    </source>
</evidence>